<name>A0A317T0D0_9PEZI</name>
<evidence type="ECO:0000259" key="2">
    <source>
        <dbReference type="PROSITE" id="PS50404"/>
    </source>
</evidence>
<dbReference type="Proteomes" id="UP000246991">
    <property type="component" value="Unassembled WGS sequence"/>
</dbReference>
<comment type="similarity">
    <text evidence="1">Belongs to the GST superfamily.</text>
</comment>
<dbReference type="InterPro" id="IPR004045">
    <property type="entry name" value="Glutathione_S-Trfase_N"/>
</dbReference>
<dbReference type="CDD" id="cd03046">
    <property type="entry name" value="GST_N_GTT1_like"/>
    <property type="match status" value="1"/>
</dbReference>
<dbReference type="InterPro" id="IPR036249">
    <property type="entry name" value="Thioredoxin-like_sf"/>
</dbReference>
<organism evidence="4 5">
    <name type="scientific">Tuber magnatum</name>
    <name type="common">white Piedmont truffle</name>
    <dbReference type="NCBI Taxonomy" id="42249"/>
    <lineage>
        <taxon>Eukaryota</taxon>
        <taxon>Fungi</taxon>
        <taxon>Dikarya</taxon>
        <taxon>Ascomycota</taxon>
        <taxon>Pezizomycotina</taxon>
        <taxon>Pezizomycetes</taxon>
        <taxon>Pezizales</taxon>
        <taxon>Tuberaceae</taxon>
        <taxon>Tuber</taxon>
    </lineage>
</organism>
<dbReference type="STRING" id="42249.A0A317T0D0"/>
<evidence type="ECO:0000259" key="3">
    <source>
        <dbReference type="PROSITE" id="PS50405"/>
    </source>
</evidence>
<dbReference type="SFLD" id="SFLDS00019">
    <property type="entry name" value="Glutathione_Transferase_(cytos"/>
    <property type="match status" value="1"/>
</dbReference>
<dbReference type="PROSITE" id="PS50405">
    <property type="entry name" value="GST_CTER"/>
    <property type="match status" value="1"/>
</dbReference>
<feature type="domain" description="GST N-terminal" evidence="2">
    <location>
        <begin position="91"/>
        <end position="171"/>
    </location>
</feature>
<dbReference type="PANTHER" id="PTHR44051">
    <property type="entry name" value="GLUTATHIONE S-TRANSFERASE-RELATED"/>
    <property type="match status" value="1"/>
</dbReference>
<dbReference type="OrthoDB" id="2098326at2759"/>
<dbReference type="CDD" id="cd03189">
    <property type="entry name" value="GST_C_GTT1_like"/>
    <property type="match status" value="1"/>
</dbReference>
<evidence type="ECO:0000313" key="5">
    <source>
        <dbReference type="Proteomes" id="UP000246991"/>
    </source>
</evidence>
<proteinExistence type="inferred from homology"/>
<dbReference type="EMBL" id="PYWC01000004">
    <property type="protein sequence ID" value="PWW80162.1"/>
    <property type="molecule type" value="Genomic_DNA"/>
</dbReference>
<evidence type="ECO:0000313" key="4">
    <source>
        <dbReference type="EMBL" id="PWW80162.1"/>
    </source>
</evidence>
<dbReference type="InterPro" id="IPR036282">
    <property type="entry name" value="Glutathione-S-Trfase_C_sf"/>
</dbReference>
<gene>
    <name evidence="4" type="ORF">C7212DRAFT_158509</name>
</gene>
<reference evidence="4 5" key="1">
    <citation type="submission" date="2018-03" db="EMBL/GenBank/DDBJ databases">
        <title>Genomes of Pezizomycetes fungi and the evolution of truffles.</title>
        <authorList>
            <person name="Murat C."/>
            <person name="Payen T."/>
            <person name="Noel B."/>
            <person name="Kuo A."/>
            <person name="Martin F.M."/>
        </authorList>
    </citation>
    <scope>NUCLEOTIDE SEQUENCE [LARGE SCALE GENOMIC DNA]</scope>
    <source>
        <strain evidence="4">091103-1</strain>
    </source>
</reference>
<dbReference type="Gene3D" id="1.20.1050.10">
    <property type="match status" value="1"/>
</dbReference>
<dbReference type="InterPro" id="IPR004046">
    <property type="entry name" value="GST_C"/>
</dbReference>
<comment type="caution">
    <text evidence="4">The sequence shown here is derived from an EMBL/GenBank/DDBJ whole genome shotgun (WGS) entry which is preliminary data.</text>
</comment>
<dbReference type="GO" id="GO:0016740">
    <property type="term" value="F:transferase activity"/>
    <property type="evidence" value="ECO:0007669"/>
    <property type="project" value="UniProtKB-KW"/>
</dbReference>
<dbReference type="SUPFAM" id="SSF52833">
    <property type="entry name" value="Thioredoxin-like"/>
    <property type="match status" value="1"/>
</dbReference>
<dbReference type="SFLD" id="SFLDG00358">
    <property type="entry name" value="Main_(cytGST)"/>
    <property type="match status" value="1"/>
</dbReference>
<dbReference type="Pfam" id="PF13417">
    <property type="entry name" value="GST_N_3"/>
    <property type="match status" value="1"/>
</dbReference>
<dbReference type="PANTHER" id="PTHR44051:SF9">
    <property type="entry name" value="GLUTATHIONE S-TRANSFERASE 1"/>
    <property type="match status" value="1"/>
</dbReference>
<dbReference type="SUPFAM" id="SSF47616">
    <property type="entry name" value="GST C-terminal domain-like"/>
    <property type="match status" value="1"/>
</dbReference>
<dbReference type="PROSITE" id="PS50404">
    <property type="entry name" value="GST_NTER"/>
    <property type="match status" value="1"/>
</dbReference>
<dbReference type="Pfam" id="PF00043">
    <property type="entry name" value="GST_C"/>
    <property type="match status" value="1"/>
</dbReference>
<accession>A0A317T0D0</accession>
<sequence length="314" mass="35713">MGRPRLGVIANPWPFKTIATGRYLVSPASHHTYNFLSYKYRPNPLLTANISHPTKKTNHQPTFGKAIHNSAAQSTSMATITGNASNGEAAKPKITLFWLNQSRAQRMVWLLEELGLDYDLEVYRRVDKLAPPNSNEIHPLGKFPVVKVNDDLLTESGFITEYLVDNYGEWLKPKDRASLMRYKYFLHYAEGSFMPPLIVGIVMQGVKSAPVPFFLKPFVNMICSGVETKYLLPNYKTHFDFLESEISQRPWIAGEEFTGADILLSFPLTVMKGRSIFTQESYPKLWAYTERLTERGAYKKAAKKTEAMEGDKLF</sequence>
<dbReference type="InterPro" id="IPR040079">
    <property type="entry name" value="Glutathione_S-Trfase"/>
</dbReference>
<dbReference type="InterPro" id="IPR010987">
    <property type="entry name" value="Glutathione-S-Trfase_C-like"/>
</dbReference>
<dbReference type="AlphaFoldDB" id="A0A317T0D0"/>
<protein>
    <submittedName>
        <fullName evidence="4">Glutathione S-transferase</fullName>
    </submittedName>
</protein>
<keyword evidence="4" id="KW-0808">Transferase</keyword>
<feature type="domain" description="GST C-terminal" evidence="3">
    <location>
        <begin position="175"/>
        <end position="314"/>
    </location>
</feature>
<evidence type="ECO:0000256" key="1">
    <source>
        <dbReference type="ARBA" id="ARBA00007409"/>
    </source>
</evidence>
<dbReference type="Gene3D" id="3.40.30.10">
    <property type="entry name" value="Glutaredoxin"/>
    <property type="match status" value="1"/>
</dbReference>
<keyword evidence="5" id="KW-1185">Reference proteome</keyword>